<name>A0A914XQV1_9BILA</name>
<protein>
    <submittedName>
        <fullName evidence="2">Uncharacterized protein</fullName>
    </submittedName>
</protein>
<dbReference type="WBParaSite" id="PSAMB.scaffold9827size4592.g32788.t1">
    <property type="protein sequence ID" value="PSAMB.scaffold9827size4592.g32788.t1"/>
    <property type="gene ID" value="PSAMB.scaffold9827size4592.g32788"/>
</dbReference>
<dbReference type="Proteomes" id="UP000887566">
    <property type="component" value="Unplaced"/>
</dbReference>
<dbReference type="AlphaFoldDB" id="A0A914XQV1"/>
<sequence>MSSGSYPVLDSLKNLRIRVRLERIGSVAGALPSFAAFINEATDSRLTASINAGQEVDEFVFRWQQKVFSPREYARYSVASNCVTPREQQYHRDIMELRNTQGERTINRLFTYVGEDPLPEEITNKLVTANVEEEKGDSALAERLSNVRHRKVVPQSRLPSTALSNPVSDMPSAELMKKSRSAAVSSHVMYLMAYLGAKDVQDFQTIDQSDEKLLCKIRVIDDRIVEFKPDFNEPSQPHRIEGRMGVFNYFLSNASPKVSNEALENEEKREAKVRSTLFFPLMIGSFSSRSIVPV</sequence>
<keyword evidence="1" id="KW-1185">Reference proteome</keyword>
<evidence type="ECO:0000313" key="1">
    <source>
        <dbReference type="Proteomes" id="UP000887566"/>
    </source>
</evidence>
<organism evidence="1 2">
    <name type="scientific">Plectus sambesii</name>
    <dbReference type="NCBI Taxonomy" id="2011161"/>
    <lineage>
        <taxon>Eukaryota</taxon>
        <taxon>Metazoa</taxon>
        <taxon>Ecdysozoa</taxon>
        <taxon>Nematoda</taxon>
        <taxon>Chromadorea</taxon>
        <taxon>Plectida</taxon>
        <taxon>Plectina</taxon>
        <taxon>Plectoidea</taxon>
        <taxon>Plectidae</taxon>
        <taxon>Plectus</taxon>
    </lineage>
</organism>
<proteinExistence type="predicted"/>
<accession>A0A914XQV1</accession>
<evidence type="ECO:0000313" key="2">
    <source>
        <dbReference type="WBParaSite" id="PSAMB.scaffold9827size4592.g32788.t1"/>
    </source>
</evidence>
<reference evidence="2" key="1">
    <citation type="submission" date="2022-11" db="UniProtKB">
        <authorList>
            <consortium name="WormBaseParasite"/>
        </authorList>
    </citation>
    <scope>IDENTIFICATION</scope>
</reference>